<comment type="similarity">
    <text evidence="4">Belongs to the metallo-dependent hydrolases superfamily. Allantoinase family.</text>
</comment>
<sequence>MEYDLVLHDVQLVSADGVRRATVAISGGQVADVLDAGTRPSATEHLDAGGLHLLPGLVDTHVHLRAPARPDRETFRTGTAAAAAGGVTTICEMPTSDPPVNSGATLARRAIELQPDALVDYALYGGAAWENRDEIAAMAEAGAVAFKTWLHAPAPGREAEFHGLSCPDTGRLHEVMREVARTGLVHALHCEHEQILTVAGEAARRQYGLPGAIHAAARPEIAEDASVATVLALAAATGARVQPVHVSSAESVVLAAEARARGVQVTVETCPHYLQLDEKALFEFGSWAKCNPPLRSAATVERLWDELRAGRIDVIGTDHCPYRPEEIATGEDDIFLSPPGLPGLETMLPILLTAVHQGRLTMPDVARLTSGRAAEIFDLPAKGRIAPGADADLVLVDTASEWTFRPEGFSKAAPNATFLDGSRFTGRVVTTFVRGQRVFDRGQIVAEPGHGRFVRPDRARVSARRAVAS</sequence>
<evidence type="ECO:0000256" key="5">
    <source>
        <dbReference type="ARBA" id="ARBA00011881"/>
    </source>
</evidence>
<protein>
    <recommendedName>
        <fullName evidence="6">allantoinase</fullName>
        <ecNumber evidence="6">3.5.2.5</ecNumber>
    </recommendedName>
</protein>
<comment type="cofactor">
    <cofactor evidence="1">
        <name>Zn(2+)</name>
        <dbReference type="ChEBI" id="CHEBI:29105"/>
    </cofactor>
</comment>
<evidence type="ECO:0000256" key="2">
    <source>
        <dbReference type="ARBA" id="ARBA00004968"/>
    </source>
</evidence>
<dbReference type="InterPro" id="IPR006680">
    <property type="entry name" value="Amidohydro-rel"/>
</dbReference>
<evidence type="ECO:0000256" key="6">
    <source>
        <dbReference type="ARBA" id="ARBA00012863"/>
    </source>
</evidence>
<evidence type="ECO:0000259" key="10">
    <source>
        <dbReference type="Pfam" id="PF01979"/>
    </source>
</evidence>
<dbReference type="Gene3D" id="3.20.20.140">
    <property type="entry name" value="Metal-dependent hydrolases"/>
    <property type="match status" value="1"/>
</dbReference>
<dbReference type="RefSeq" id="WP_285968730.1">
    <property type="nucleotide sequence ID" value="NZ_CP127294.1"/>
</dbReference>
<dbReference type="SUPFAM" id="SSF51556">
    <property type="entry name" value="Metallo-dependent hydrolases"/>
    <property type="match status" value="1"/>
</dbReference>
<feature type="domain" description="Amidohydrolase-related" evidence="10">
    <location>
        <begin position="53"/>
        <end position="438"/>
    </location>
</feature>
<evidence type="ECO:0000256" key="1">
    <source>
        <dbReference type="ARBA" id="ARBA00001947"/>
    </source>
</evidence>
<dbReference type="KEGG" id="acab:QRX50_42475"/>
<evidence type="ECO:0000256" key="7">
    <source>
        <dbReference type="ARBA" id="ARBA00022723"/>
    </source>
</evidence>
<keyword evidence="7" id="KW-0479">Metal-binding</keyword>
<evidence type="ECO:0000256" key="3">
    <source>
        <dbReference type="ARBA" id="ARBA00008829"/>
    </source>
</evidence>
<dbReference type="Pfam" id="PF01979">
    <property type="entry name" value="Amidohydro_1"/>
    <property type="match status" value="1"/>
</dbReference>
<dbReference type="InterPro" id="IPR011059">
    <property type="entry name" value="Metal-dep_hydrolase_composite"/>
</dbReference>
<reference evidence="11 12" key="1">
    <citation type="submission" date="2023-06" db="EMBL/GenBank/DDBJ databases">
        <authorList>
            <person name="Oyuntsetseg B."/>
            <person name="Kim S.B."/>
        </authorList>
    </citation>
    <scope>NUCLEOTIDE SEQUENCE [LARGE SCALE GENOMIC DNA]</scope>
    <source>
        <strain evidence="11 12">2-15</strain>
    </source>
</reference>
<dbReference type="InterPro" id="IPR050138">
    <property type="entry name" value="DHOase/Allantoinase_Hydrolase"/>
</dbReference>
<dbReference type="FunFam" id="3.20.20.140:FF:000174">
    <property type="entry name" value="Dihydropyrimidinase-related protein 2"/>
    <property type="match status" value="1"/>
</dbReference>
<dbReference type="EMBL" id="CP127294">
    <property type="protein sequence ID" value="WIX77996.1"/>
    <property type="molecule type" value="Genomic_DNA"/>
</dbReference>
<dbReference type="PANTHER" id="PTHR43668:SF2">
    <property type="entry name" value="ALLANTOINASE"/>
    <property type="match status" value="1"/>
</dbReference>
<comment type="similarity">
    <text evidence="3">Belongs to the metallo-dependent hydrolases superfamily. Hydantoinase/dihydropyrimidinase family.</text>
</comment>
<dbReference type="GO" id="GO:0008270">
    <property type="term" value="F:zinc ion binding"/>
    <property type="evidence" value="ECO:0007669"/>
    <property type="project" value="InterPro"/>
</dbReference>
<dbReference type="GO" id="GO:0006145">
    <property type="term" value="P:purine nucleobase catabolic process"/>
    <property type="evidence" value="ECO:0007669"/>
    <property type="project" value="TreeGrafter"/>
</dbReference>
<keyword evidence="8 11" id="KW-0378">Hydrolase</keyword>
<dbReference type="GO" id="GO:0005737">
    <property type="term" value="C:cytoplasm"/>
    <property type="evidence" value="ECO:0007669"/>
    <property type="project" value="TreeGrafter"/>
</dbReference>
<evidence type="ECO:0000313" key="11">
    <source>
        <dbReference type="EMBL" id="WIX77996.1"/>
    </source>
</evidence>
<gene>
    <name evidence="11" type="primary">allB</name>
    <name evidence="11" type="ORF">QRX50_42475</name>
</gene>
<proteinExistence type="inferred from homology"/>
<dbReference type="EC" id="3.5.2.5" evidence="6"/>
<dbReference type="Proteomes" id="UP001236014">
    <property type="component" value="Chromosome"/>
</dbReference>
<dbReference type="GO" id="GO:0050897">
    <property type="term" value="F:cobalt ion binding"/>
    <property type="evidence" value="ECO:0007669"/>
    <property type="project" value="InterPro"/>
</dbReference>
<comment type="pathway">
    <text evidence="2">Nitrogen metabolism; (S)-allantoin degradation; allantoate from (S)-allantoin: step 1/1.</text>
</comment>
<dbReference type="GO" id="GO:0004038">
    <property type="term" value="F:allantoinase activity"/>
    <property type="evidence" value="ECO:0007669"/>
    <property type="project" value="UniProtKB-EC"/>
</dbReference>
<comment type="subunit">
    <text evidence="5">Homotetramer.</text>
</comment>
<evidence type="ECO:0000256" key="4">
    <source>
        <dbReference type="ARBA" id="ARBA00010368"/>
    </source>
</evidence>
<evidence type="ECO:0000256" key="9">
    <source>
        <dbReference type="ARBA" id="ARBA00022833"/>
    </source>
</evidence>
<dbReference type="SUPFAM" id="SSF51338">
    <property type="entry name" value="Composite domain of metallo-dependent hydrolases"/>
    <property type="match status" value="1"/>
</dbReference>
<dbReference type="NCBIfam" id="TIGR03178">
    <property type="entry name" value="allantoinase"/>
    <property type="match status" value="1"/>
</dbReference>
<keyword evidence="12" id="KW-1185">Reference proteome</keyword>
<name>A0A9Y2MTP0_9PSEU</name>
<keyword evidence="9" id="KW-0862">Zinc</keyword>
<dbReference type="Gene3D" id="2.30.40.10">
    <property type="entry name" value="Urease, subunit C, domain 1"/>
    <property type="match status" value="1"/>
</dbReference>
<dbReference type="InterPro" id="IPR017593">
    <property type="entry name" value="Allantoinase"/>
</dbReference>
<accession>A0A9Y2MTP0</accession>
<evidence type="ECO:0000313" key="12">
    <source>
        <dbReference type="Proteomes" id="UP001236014"/>
    </source>
</evidence>
<dbReference type="PANTHER" id="PTHR43668">
    <property type="entry name" value="ALLANTOINASE"/>
    <property type="match status" value="1"/>
</dbReference>
<dbReference type="AlphaFoldDB" id="A0A9Y2MTP0"/>
<evidence type="ECO:0000256" key="8">
    <source>
        <dbReference type="ARBA" id="ARBA00022801"/>
    </source>
</evidence>
<organism evidence="11 12">
    <name type="scientific">Amycolatopsis carbonis</name>
    <dbReference type="NCBI Taxonomy" id="715471"/>
    <lineage>
        <taxon>Bacteria</taxon>
        <taxon>Bacillati</taxon>
        <taxon>Actinomycetota</taxon>
        <taxon>Actinomycetes</taxon>
        <taxon>Pseudonocardiales</taxon>
        <taxon>Pseudonocardiaceae</taxon>
        <taxon>Amycolatopsis</taxon>
    </lineage>
</organism>
<dbReference type="GO" id="GO:0000256">
    <property type="term" value="P:allantoin catabolic process"/>
    <property type="evidence" value="ECO:0007669"/>
    <property type="project" value="InterPro"/>
</dbReference>
<dbReference type="InterPro" id="IPR032466">
    <property type="entry name" value="Metal_Hydrolase"/>
</dbReference>